<keyword evidence="3" id="KW-0378">Hydrolase</keyword>
<accession>A0A0F9Q712</accession>
<dbReference type="CDD" id="cd11592">
    <property type="entry name" value="Agmatinase_PAH"/>
    <property type="match status" value="1"/>
</dbReference>
<evidence type="ECO:0000313" key="4">
    <source>
        <dbReference type="EMBL" id="KKN39765.1"/>
    </source>
</evidence>
<dbReference type="InterPro" id="IPR006035">
    <property type="entry name" value="Ureohydrolase"/>
</dbReference>
<keyword evidence="2" id="KW-0479">Metal-binding</keyword>
<organism evidence="4">
    <name type="scientific">marine sediment metagenome</name>
    <dbReference type="NCBI Taxonomy" id="412755"/>
    <lineage>
        <taxon>unclassified sequences</taxon>
        <taxon>metagenomes</taxon>
        <taxon>ecological metagenomes</taxon>
    </lineage>
</organism>
<dbReference type="NCBIfam" id="TIGR01230">
    <property type="entry name" value="agmatinase"/>
    <property type="match status" value="1"/>
</dbReference>
<protein>
    <recommendedName>
        <fullName evidence="5">Agmatinase</fullName>
    </recommendedName>
</protein>
<dbReference type="PANTHER" id="PTHR11358:SF26">
    <property type="entry name" value="GUANIDINO ACID HYDROLASE, MITOCHONDRIAL"/>
    <property type="match status" value="1"/>
</dbReference>
<reference evidence="4" key="1">
    <citation type="journal article" date="2015" name="Nature">
        <title>Complex archaea that bridge the gap between prokaryotes and eukaryotes.</title>
        <authorList>
            <person name="Spang A."/>
            <person name="Saw J.H."/>
            <person name="Jorgensen S.L."/>
            <person name="Zaremba-Niedzwiedzka K."/>
            <person name="Martijn J."/>
            <person name="Lind A.E."/>
            <person name="van Eijk R."/>
            <person name="Schleper C."/>
            <person name="Guy L."/>
            <person name="Ettema T.J."/>
        </authorList>
    </citation>
    <scope>NUCLEOTIDE SEQUENCE</scope>
</reference>
<dbReference type="SUPFAM" id="SSF52768">
    <property type="entry name" value="Arginase/deacetylase"/>
    <property type="match status" value="1"/>
</dbReference>
<sequence length="305" mass="33790">MTQSTFSGLRSFLQLPSTLSKRKKPDVVIAGVPFDLGTSFRPGARFGPSAMRDISNMLLDGDNPVHRLDPRKELSMVDIGDFDVVADSVERSLDLIYEQADNIKSHLVCMGGDHTITLSLLRALRKKHKKPLSIVHFDAHVDTWDDNFGATYGHCSPFYYAAQANYINPRRSVQIGIRSPVSNRVMDYTQKDDGFHVITAEMVHRTNLDHVIAGIKRTVGDNPAYLTFDIDCIDPSQAPGTGTPEIGGLFTWQALSILNQLGTLNWVGMDLVEVCPAYDQAQITALAGATFIWTYLCLLSSKKDK</sequence>
<proteinExistence type="inferred from homology"/>
<dbReference type="GO" id="GO:0033389">
    <property type="term" value="P:putrescine biosynthetic process from arginine, via agmatine"/>
    <property type="evidence" value="ECO:0007669"/>
    <property type="project" value="TreeGrafter"/>
</dbReference>
<evidence type="ECO:0008006" key="5">
    <source>
        <dbReference type="Google" id="ProtNLM"/>
    </source>
</evidence>
<dbReference type="Gene3D" id="3.40.800.10">
    <property type="entry name" value="Ureohydrolase domain"/>
    <property type="match status" value="1"/>
</dbReference>
<dbReference type="GO" id="GO:0008783">
    <property type="term" value="F:agmatinase activity"/>
    <property type="evidence" value="ECO:0007669"/>
    <property type="project" value="TreeGrafter"/>
</dbReference>
<dbReference type="PRINTS" id="PR00116">
    <property type="entry name" value="ARGINASE"/>
</dbReference>
<dbReference type="Pfam" id="PF00491">
    <property type="entry name" value="Arginase"/>
    <property type="match status" value="1"/>
</dbReference>
<dbReference type="EMBL" id="LAZR01001744">
    <property type="protein sequence ID" value="KKN39765.1"/>
    <property type="molecule type" value="Genomic_DNA"/>
</dbReference>
<name>A0A0F9Q712_9ZZZZ</name>
<dbReference type="PANTHER" id="PTHR11358">
    <property type="entry name" value="ARGINASE/AGMATINASE"/>
    <property type="match status" value="1"/>
</dbReference>
<dbReference type="NCBIfam" id="NF002564">
    <property type="entry name" value="PRK02190.1"/>
    <property type="match status" value="1"/>
</dbReference>
<evidence type="ECO:0000256" key="1">
    <source>
        <dbReference type="ARBA" id="ARBA00009227"/>
    </source>
</evidence>
<dbReference type="InterPro" id="IPR023696">
    <property type="entry name" value="Ureohydrolase_dom_sf"/>
</dbReference>
<evidence type="ECO:0000256" key="2">
    <source>
        <dbReference type="ARBA" id="ARBA00022723"/>
    </source>
</evidence>
<dbReference type="InterPro" id="IPR020855">
    <property type="entry name" value="Ureohydrolase_Mn_BS"/>
</dbReference>
<dbReference type="InterPro" id="IPR005925">
    <property type="entry name" value="Agmatinase-rel"/>
</dbReference>
<evidence type="ECO:0000256" key="3">
    <source>
        <dbReference type="ARBA" id="ARBA00022801"/>
    </source>
</evidence>
<dbReference type="GO" id="GO:0046872">
    <property type="term" value="F:metal ion binding"/>
    <property type="evidence" value="ECO:0007669"/>
    <property type="project" value="UniProtKB-KW"/>
</dbReference>
<comment type="caution">
    <text evidence="4">The sequence shown here is derived from an EMBL/GenBank/DDBJ whole genome shotgun (WGS) entry which is preliminary data.</text>
</comment>
<comment type="similarity">
    <text evidence="1">Belongs to the arginase family. Agmatinase subfamily.</text>
</comment>
<dbReference type="PROSITE" id="PS51409">
    <property type="entry name" value="ARGINASE_2"/>
    <property type="match status" value="1"/>
</dbReference>
<dbReference type="PIRSF" id="PIRSF036979">
    <property type="entry name" value="Arginase"/>
    <property type="match status" value="1"/>
</dbReference>
<gene>
    <name evidence="4" type="ORF">LCGC14_0740050</name>
</gene>
<dbReference type="PROSITE" id="PS01053">
    <property type="entry name" value="ARGINASE_1"/>
    <property type="match status" value="1"/>
</dbReference>
<dbReference type="AlphaFoldDB" id="A0A0F9Q712"/>